<dbReference type="InterPro" id="IPR002589">
    <property type="entry name" value="Macro_dom"/>
</dbReference>
<evidence type="ECO:0000259" key="2">
    <source>
        <dbReference type="PROSITE" id="PS51154"/>
    </source>
</evidence>
<protein>
    <submittedName>
        <fullName evidence="3">ADP-ribose 1'-phosphate phophatase related protein</fullName>
    </submittedName>
</protein>
<dbReference type="Proteomes" id="UP000028725">
    <property type="component" value="Unassembled WGS sequence"/>
</dbReference>
<reference evidence="3 4" key="1">
    <citation type="submission" date="2014-04" db="EMBL/GenBank/DDBJ databases">
        <title>Genome assembly of Hyalangium minutum DSM 14724.</title>
        <authorList>
            <person name="Sharma G."/>
            <person name="Subramanian S."/>
        </authorList>
    </citation>
    <scope>NUCLEOTIDE SEQUENCE [LARGE SCALE GENOMIC DNA]</scope>
    <source>
        <strain evidence="3 4">DSM 14724</strain>
    </source>
</reference>
<evidence type="ECO:0000313" key="3">
    <source>
        <dbReference type="EMBL" id="KFE64837.1"/>
    </source>
</evidence>
<evidence type="ECO:0000313" key="4">
    <source>
        <dbReference type="Proteomes" id="UP000028725"/>
    </source>
</evidence>
<accession>A0A085WAX4</accession>
<keyword evidence="4" id="KW-1185">Reference proteome</keyword>
<dbReference type="PROSITE" id="PS51154">
    <property type="entry name" value="MACRO"/>
    <property type="match status" value="1"/>
</dbReference>
<dbReference type="Gene3D" id="3.40.220.10">
    <property type="entry name" value="Leucine Aminopeptidase, subunit E, domain 1"/>
    <property type="match status" value="1"/>
</dbReference>
<dbReference type="STRING" id="394096.DB31_1855"/>
<dbReference type="EMBL" id="JMCB01000013">
    <property type="protein sequence ID" value="KFE64837.1"/>
    <property type="molecule type" value="Genomic_DNA"/>
</dbReference>
<name>A0A085WAX4_9BACT</name>
<evidence type="ECO:0000256" key="1">
    <source>
        <dbReference type="ARBA" id="ARBA00035885"/>
    </source>
</evidence>
<dbReference type="AlphaFoldDB" id="A0A085WAX4"/>
<comment type="caution">
    <text evidence="3">The sequence shown here is derived from an EMBL/GenBank/DDBJ whole genome shotgun (WGS) entry which is preliminary data.</text>
</comment>
<comment type="catalytic activity">
    <reaction evidence="1">
        <text>an N-(ADP-alpha-D-ribosyl)-thymidine in DNA + H2O = a thymidine in DNA + ADP-D-ribose</text>
        <dbReference type="Rhea" id="RHEA:71655"/>
        <dbReference type="Rhea" id="RHEA-COMP:13556"/>
        <dbReference type="Rhea" id="RHEA-COMP:18051"/>
        <dbReference type="ChEBI" id="CHEBI:15377"/>
        <dbReference type="ChEBI" id="CHEBI:57967"/>
        <dbReference type="ChEBI" id="CHEBI:137386"/>
        <dbReference type="ChEBI" id="CHEBI:191199"/>
    </reaction>
    <physiologicalReaction direction="left-to-right" evidence="1">
        <dbReference type="Rhea" id="RHEA:71656"/>
    </physiologicalReaction>
</comment>
<proteinExistence type="predicted"/>
<feature type="domain" description="Macro" evidence="2">
    <location>
        <begin position="1"/>
        <end position="157"/>
    </location>
</feature>
<gene>
    <name evidence="3" type="ORF">DB31_1855</name>
</gene>
<dbReference type="SUPFAM" id="SSF52949">
    <property type="entry name" value="Macro domain-like"/>
    <property type="match status" value="1"/>
</dbReference>
<dbReference type="Pfam" id="PF01661">
    <property type="entry name" value="Macro"/>
    <property type="match status" value="1"/>
</dbReference>
<dbReference type="PANTHER" id="PTHR12521">
    <property type="entry name" value="PROTEIN C6ORF130"/>
    <property type="match status" value="1"/>
</dbReference>
<dbReference type="InterPro" id="IPR043472">
    <property type="entry name" value="Macro_dom-like"/>
</dbReference>
<dbReference type="PATRIC" id="fig|394096.3.peg.6189"/>
<dbReference type="GO" id="GO:0140291">
    <property type="term" value="P:peptidyl-glutamate ADP-deribosylation"/>
    <property type="evidence" value="ECO:0007669"/>
    <property type="project" value="TreeGrafter"/>
</dbReference>
<dbReference type="RefSeq" id="WP_044193793.1">
    <property type="nucleotide sequence ID" value="NZ_JMCB01000013.1"/>
</dbReference>
<dbReference type="SMART" id="SM00506">
    <property type="entry name" value="A1pp"/>
    <property type="match status" value="1"/>
</dbReference>
<sequence>MIYEVTGDILLSRTQAVAHGIAPGDLFDHGLALSLRKRWPALLRDFLTYSHAHHPSPGQAWAWDPGTGQRVITLITQEAVPGEKGKAGPARLENVNHALRELCRIVRDQHLTSVALPRLATGTGGLDWKEVMSLIYAQLGMLDVPIIVYSTYYPDLQALEPLSPRGWAKRLRPGMN</sequence>
<dbReference type="InterPro" id="IPR050892">
    <property type="entry name" value="ADP-ribose_metab_enzymes"/>
</dbReference>
<dbReference type="PANTHER" id="PTHR12521:SF0">
    <property type="entry name" value="ADP-RIBOSE GLYCOHYDROLASE OARD1"/>
    <property type="match status" value="1"/>
</dbReference>
<organism evidence="3 4">
    <name type="scientific">Hyalangium minutum</name>
    <dbReference type="NCBI Taxonomy" id="394096"/>
    <lineage>
        <taxon>Bacteria</taxon>
        <taxon>Pseudomonadati</taxon>
        <taxon>Myxococcota</taxon>
        <taxon>Myxococcia</taxon>
        <taxon>Myxococcales</taxon>
        <taxon>Cystobacterineae</taxon>
        <taxon>Archangiaceae</taxon>
        <taxon>Hyalangium</taxon>
    </lineage>
</organism>
<dbReference type="OrthoDB" id="9780211at2"/>